<accession>A0A4Z2FPE9</accession>
<protein>
    <submittedName>
        <fullName evidence="1">Uncharacterized protein</fullName>
    </submittedName>
</protein>
<evidence type="ECO:0000313" key="1">
    <source>
        <dbReference type="EMBL" id="TNN42775.1"/>
    </source>
</evidence>
<evidence type="ECO:0000313" key="2">
    <source>
        <dbReference type="Proteomes" id="UP000314294"/>
    </source>
</evidence>
<gene>
    <name evidence="1" type="ORF">EYF80_047034</name>
</gene>
<organism evidence="1 2">
    <name type="scientific">Liparis tanakae</name>
    <name type="common">Tanaka's snailfish</name>
    <dbReference type="NCBI Taxonomy" id="230148"/>
    <lineage>
        <taxon>Eukaryota</taxon>
        <taxon>Metazoa</taxon>
        <taxon>Chordata</taxon>
        <taxon>Craniata</taxon>
        <taxon>Vertebrata</taxon>
        <taxon>Euteleostomi</taxon>
        <taxon>Actinopterygii</taxon>
        <taxon>Neopterygii</taxon>
        <taxon>Teleostei</taxon>
        <taxon>Neoteleostei</taxon>
        <taxon>Acanthomorphata</taxon>
        <taxon>Eupercaria</taxon>
        <taxon>Perciformes</taxon>
        <taxon>Cottioidei</taxon>
        <taxon>Cottales</taxon>
        <taxon>Liparidae</taxon>
        <taxon>Liparis</taxon>
    </lineage>
</organism>
<keyword evidence="2" id="KW-1185">Reference proteome</keyword>
<reference evidence="1 2" key="1">
    <citation type="submission" date="2019-03" db="EMBL/GenBank/DDBJ databases">
        <title>First draft genome of Liparis tanakae, snailfish: a comprehensive survey of snailfish specific genes.</title>
        <authorList>
            <person name="Kim W."/>
            <person name="Song I."/>
            <person name="Jeong J.-H."/>
            <person name="Kim D."/>
            <person name="Kim S."/>
            <person name="Ryu S."/>
            <person name="Song J.Y."/>
            <person name="Lee S.K."/>
        </authorList>
    </citation>
    <scope>NUCLEOTIDE SEQUENCE [LARGE SCALE GENOMIC DNA]</scope>
    <source>
        <tissue evidence="1">Muscle</tissue>
    </source>
</reference>
<dbReference type="EMBL" id="SRLO01001014">
    <property type="protein sequence ID" value="TNN42775.1"/>
    <property type="molecule type" value="Genomic_DNA"/>
</dbReference>
<proteinExistence type="predicted"/>
<sequence>MPWTALCTQPQDPAEFSLCALDTQSWKAFWQLPLEAEPNDADQPLNVLLAPSHGQLLKY</sequence>
<comment type="caution">
    <text evidence="1">The sequence shown here is derived from an EMBL/GenBank/DDBJ whole genome shotgun (WGS) entry which is preliminary data.</text>
</comment>
<dbReference type="AlphaFoldDB" id="A0A4Z2FPE9"/>
<dbReference type="Proteomes" id="UP000314294">
    <property type="component" value="Unassembled WGS sequence"/>
</dbReference>
<name>A0A4Z2FPE9_9TELE</name>